<dbReference type="PANTHER" id="PTHR38786:SF1">
    <property type="entry name" value="FLAGELLAR FLIJ PROTEIN"/>
    <property type="match status" value="1"/>
</dbReference>
<comment type="subcellular location">
    <subcellularLocation>
        <location evidence="1">Cell membrane</location>
        <topology evidence="1">Peripheral membrane protein</topology>
        <orientation evidence="1">Cytoplasmic side</orientation>
    </subcellularLocation>
</comment>
<dbReference type="EMBL" id="JBHRSW010000004">
    <property type="protein sequence ID" value="MFC3120409.1"/>
    <property type="molecule type" value="Genomic_DNA"/>
</dbReference>
<keyword evidence="11" id="KW-0969">Cilium</keyword>
<evidence type="ECO:0000256" key="6">
    <source>
        <dbReference type="ARBA" id="ARBA00022500"/>
    </source>
</evidence>
<evidence type="ECO:0000256" key="8">
    <source>
        <dbReference type="ARBA" id="ARBA00022927"/>
    </source>
</evidence>
<dbReference type="Pfam" id="PF02050">
    <property type="entry name" value="FliJ"/>
    <property type="match status" value="1"/>
</dbReference>
<keyword evidence="10" id="KW-1006">Bacterial flagellum protein export</keyword>
<organism evidence="11 12">
    <name type="scientific">Agaribacter flavus</name>
    <dbReference type="NCBI Taxonomy" id="1902781"/>
    <lineage>
        <taxon>Bacteria</taxon>
        <taxon>Pseudomonadati</taxon>
        <taxon>Pseudomonadota</taxon>
        <taxon>Gammaproteobacteria</taxon>
        <taxon>Alteromonadales</taxon>
        <taxon>Alteromonadaceae</taxon>
        <taxon>Agaribacter</taxon>
    </lineage>
</organism>
<keyword evidence="9" id="KW-0472">Membrane</keyword>
<keyword evidence="8" id="KW-0653">Protein transport</keyword>
<evidence type="ECO:0000256" key="2">
    <source>
        <dbReference type="ARBA" id="ARBA00010004"/>
    </source>
</evidence>
<evidence type="ECO:0000256" key="4">
    <source>
        <dbReference type="ARBA" id="ARBA00022448"/>
    </source>
</evidence>
<dbReference type="InterPro" id="IPR052570">
    <property type="entry name" value="FliJ"/>
</dbReference>
<proteinExistence type="inferred from homology"/>
<reference evidence="12" key="1">
    <citation type="journal article" date="2019" name="Int. J. Syst. Evol. Microbiol.">
        <title>The Global Catalogue of Microorganisms (GCM) 10K type strain sequencing project: providing services to taxonomists for standard genome sequencing and annotation.</title>
        <authorList>
            <consortium name="The Broad Institute Genomics Platform"/>
            <consortium name="The Broad Institute Genome Sequencing Center for Infectious Disease"/>
            <person name="Wu L."/>
            <person name="Ma J."/>
        </authorList>
    </citation>
    <scope>NUCLEOTIDE SEQUENCE [LARGE SCALE GENOMIC DNA]</scope>
    <source>
        <strain evidence="12">KCTC 52473</strain>
    </source>
</reference>
<accession>A0ABV7FJF2</accession>
<dbReference type="RefSeq" id="WP_376918544.1">
    <property type="nucleotide sequence ID" value="NZ_JBHRSW010000004.1"/>
</dbReference>
<keyword evidence="4" id="KW-0813">Transport</keyword>
<evidence type="ECO:0000256" key="9">
    <source>
        <dbReference type="ARBA" id="ARBA00023136"/>
    </source>
</evidence>
<comment type="caution">
    <text evidence="11">The sequence shown here is derived from an EMBL/GenBank/DDBJ whole genome shotgun (WGS) entry which is preliminary data.</text>
</comment>
<dbReference type="Gene3D" id="1.10.287.1700">
    <property type="match status" value="1"/>
</dbReference>
<keyword evidence="7" id="KW-1005">Bacterial flagellum biogenesis</keyword>
<dbReference type="Proteomes" id="UP001595478">
    <property type="component" value="Unassembled WGS sequence"/>
</dbReference>
<evidence type="ECO:0000313" key="11">
    <source>
        <dbReference type="EMBL" id="MFC3120409.1"/>
    </source>
</evidence>
<dbReference type="InterPro" id="IPR012823">
    <property type="entry name" value="Flagell_FliJ"/>
</dbReference>
<protein>
    <recommendedName>
        <fullName evidence="3">Flagellar FliJ protein</fullName>
    </recommendedName>
</protein>
<evidence type="ECO:0000256" key="3">
    <source>
        <dbReference type="ARBA" id="ARBA00020392"/>
    </source>
</evidence>
<comment type="similarity">
    <text evidence="2">Belongs to the FliJ family.</text>
</comment>
<sequence>MASLAQLRLVASLEEKKSQSLSRQYQQAKQYLFENQQKLAGLEQYRLDYLKQIKQKVTVGVNTKTLIQHQNFVGKLDKACQQQTEIINQSVLVCEQRKKQWLAQEAKAQAILKLIDKNEEKQRINQSRLEQKMFDEISSQQFIRRSSHI</sequence>
<dbReference type="PANTHER" id="PTHR38786">
    <property type="entry name" value="FLAGELLAR FLIJ PROTEIN"/>
    <property type="match status" value="1"/>
</dbReference>
<evidence type="ECO:0000256" key="10">
    <source>
        <dbReference type="ARBA" id="ARBA00023225"/>
    </source>
</evidence>
<evidence type="ECO:0000256" key="1">
    <source>
        <dbReference type="ARBA" id="ARBA00004413"/>
    </source>
</evidence>
<keyword evidence="11" id="KW-0966">Cell projection</keyword>
<dbReference type="InterPro" id="IPR053716">
    <property type="entry name" value="Flag_assembly_chemotaxis_eff"/>
</dbReference>
<keyword evidence="11" id="KW-0282">Flagellum</keyword>
<keyword evidence="5" id="KW-1003">Cell membrane</keyword>
<evidence type="ECO:0000256" key="7">
    <source>
        <dbReference type="ARBA" id="ARBA00022795"/>
    </source>
</evidence>
<name>A0ABV7FJF2_9ALTE</name>
<gene>
    <name evidence="11" type="primary">fliJ</name>
    <name evidence="11" type="ORF">ACFOHL_02135</name>
</gene>
<dbReference type="NCBIfam" id="TIGR02473">
    <property type="entry name" value="flagell_FliJ"/>
    <property type="match status" value="1"/>
</dbReference>
<keyword evidence="6" id="KW-0145">Chemotaxis</keyword>
<evidence type="ECO:0000313" key="12">
    <source>
        <dbReference type="Proteomes" id="UP001595478"/>
    </source>
</evidence>
<evidence type="ECO:0000256" key="5">
    <source>
        <dbReference type="ARBA" id="ARBA00022475"/>
    </source>
</evidence>
<keyword evidence="12" id="KW-1185">Reference proteome</keyword>